<name>A0A239PKB1_9PROT</name>
<keyword evidence="7" id="KW-0028">Amino-acid biosynthesis</keyword>
<feature type="binding site" evidence="7">
    <location>
        <begin position="21"/>
        <end position="23"/>
    </location>
    <ligand>
        <name>shikimate</name>
        <dbReference type="ChEBI" id="CHEBI:36208"/>
    </ligand>
</feature>
<dbReference type="Gene3D" id="3.40.50.720">
    <property type="entry name" value="NAD(P)-binding Rossmann-like Domain"/>
    <property type="match status" value="1"/>
</dbReference>
<dbReference type="SUPFAM" id="SSF53223">
    <property type="entry name" value="Aminoacid dehydrogenase-like, N-terminal domain"/>
    <property type="match status" value="1"/>
</dbReference>
<dbReference type="PANTHER" id="PTHR21089">
    <property type="entry name" value="SHIKIMATE DEHYDROGENASE"/>
    <property type="match status" value="1"/>
</dbReference>
<feature type="domain" description="Shikimate dehydrogenase substrate binding N-terminal" evidence="9">
    <location>
        <begin position="13"/>
        <end position="96"/>
    </location>
</feature>
<feature type="active site" description="Proton acceptor" evidence="7">
    <location>
        <position position="74"/>
    </location>
</feature>
<dbReference type="GO" id="GO:0009423">
    <property type="term" value="P:chorismate biosynthetic process"/>
    <property type="evidence" value="ECO:0007669"/>
    <property type="project" value="UniProtKB-UniRule"/>
</dbReference>
<evidence type="ECO:0000313" key="10">
    <source>
        <dbReference type="EMBL" id="SNT68015.1"/>
    </source>
</evidence>
<evidence type="ECO:0000259" key="9">
    <source>
        <dbReference type="Pfam" id="PF08501"/>
    </source>
</evidence>
<sequence length="286" mass="29361">MSDPADRPRLAAVIGWPIGHSLSPAIHRFWAEREGVNAYYVPLAVEPSYEAFARACDALAGLGFAGCNVTLPHKEDALAYAVRASRRAAAAGAANMLTFGPDGAEADNSDIPGFAQALREALGETAPGGKAVVLGAGGAARAVVLALAEAGYGPILVANRSPQKAAQVASLAAAGEAVPWSERAKVLSGAKALVNATSLGMAGAPPLDIALDALPDDAVVADLVYAPLETDLLRRARARGLAAADGLSMLMHQAAFGYRAWLGREAKVDGALRAALEAAIARRRRP</sequence>
<comment type="catalytic activity">
    <reaction evidence="6 7">
        <text>shikimate + NADP(+) = 3-dehydroshikimate + NADPH + H(+)</text>
        <dbReference type="Rhea" id="RHEA:17737"/>
        <dbReference type="ChEBI" id="CHEBI:15378"/>
        <dbReference type="ChEBI" id="CHEBI:16630"/>
        <dbReference type="ChEBI" id="CHEBI:36208"/>
        <dbReference type="ChEBI" id="CHEBI:57783"/>
        <dbReference type="ChEBI" id="CHEBI:58349"/>
        <dbReference type="EC" id="1.1.1.25"/>
    </reaction>
</comment>
<dbReference type="RefSeq" id="WP_089411003.1">
    <property type="nucleotide sequence ID" value="NZ_FZQA01000001.1"/>
</dbReference>
<evidence type="ECO:0000259" key="8">
    <source>
        <dbReference type="Pfam" id="PF01488"/>
    </source>
</evidence>
<evidence type="ECO:0000256" key="5">
    <source>
        <dbReference type="ARBA" id="ARBA00023141"/>
    </source>
</evidence>
<comment type="function">
    <text evidence="7">Involved in the biosynthesis of the chorismate, which leads to the biosynthesis of aromatic amino acids. Catalyzes the reversible NADPH linked reduction of 3-dehydroshikimate (DHSA) to yield shikimate (SA).</text>
</comment>
<evidence type="ECO:0000256" key="6">
    <source>
        <dbReference type="ARBA" id="ARBA00049442"/>
    </source>
</evidence>
<dbReference type="AlphaFoldDB" id="A0A239PKB1"/>
<evidence type="ECO:0000256" key="2">
    <source>
        <dbReference type="ARBA" id="ARBA00012962"/>
    </source>
</evidence>
<evidence type="ECO:0000256" key="1">
    <source>
        <dbReference type="ARBA" id="ARBA00004871"/>
    </source>
</evidence>
<dbReference type="EC" id="1.1.1.25" evidence="2 7"/>
<feature type="binding site" evidence="7">
    <location>
        <position position="70"/>
    </location>
    <ligand>
        <name>shikimate</name>
        <dbReference type="ChEBI" id="CHEBI:36208"/>
    </ligand>
</feature>
<feature type="binding site" evidence="7">
    <location>
        <position position="225"/>
    </location>
    <ligand>
        <name>shikimate</name>
        <dbReference type="ChEBI" id="CHEBI:36208"/>
    </ligand>
</feature>
<dbReference type="SUPFAM" id="SSF51735">
    <property type="entry name" value="NAD(P)-binding Rossmann-fold domains"/>
    <property type="match status" value="1"/>
</dbReference>
<dbReference type="Pfam" id="PF01488">
    <property type="entry name" value="Shikimate_DH"/>
    <property type="match status" value="1"/>
</dbReference>
<dbReference type="GO" id="GO:0009073">
    <property type="term" value="P:aromatic amino acid family biosynthetic process"/>
    <property type="evidence" value="ECO:0007669"/>
    <property type="project" value="UniProtKB-KW"/>
</dbReference>
<dbReference type="Pfam" id="PF08501">
    <property type="entry name" value="Shikimate_dh_N"/>
    <property type="match status" value="1"/>
</dbReference>
<comment type="pathway">
    <text evidence="1 7">Metabolic intermediate biosynthesis; chorismate biosynthesis; chorismate from D-erythrose 4-phosphate and phosphoenolpyruvate: step 4/7.</text>
</comment>
<reference evidence="10 11" key="1">
    <citation type="submission" date="2017-07" db="EMBL/GenBank/DDBJ databases">
        <authorList>
            <person name="Sun Z.S."/>
            <person name="Albrecht U."/>
            <person name="Echele G."/>
            <person name="Lee C.C."/>
        </authorList>
    </citation>
    <scope>NUCLEOTIDE SEQUENCE [LARGE SCALE GENOMIC DNA]</scope>
    <source>
        <strain evidence="10 11">CGMCC 1.12710</strain>
    </source>
</reference>
<accession>A0A239PKB1</accession>
<dbReference type="GO" id="GO:0019632">
    <property type="term" value="P:shikimate metabolic process"/>
    <property type="evidence" value="ECO:0007669"/>
    <property type="project" value="TreeGrafter"/>
</dbReference>
<comment type="subunit">
    <text evidence="7">Homodimer.</text>
</comment>
<dbReference type="InterPro" id="IPR006151">
    <property type="entry name" value="Shikm_DH/Glu-tRNA_Rdtase"/>
</dbReference>
<dbReference type="InterPro" id="IPR013708">
    <property type="entry name" value="Shikimate_DH-bd_N"/>
</dbReference>
<dbReference type="Proteomes" id="UP000198346">
    <property type="component" value="Unassembled WGS sequence"/>
</dbReference>
<feature type="binding site" evidence="7">
    <location>
        <position position="110"/>
    </location>
    <ligand>
        <name>shikimate</name>
        <dbReference type="ChEBI" id="CHEBI:36208"/>
    </ligand>
</feature>
<gene>
    <name evidence="7" type="primary">aroE</name>
    <name evidence="10" type="ORF">SAMN06297382_0511</name>
</gene>
<evidence type="ECO:0000256" key="7">
    <source>
        <dbReference type="HAMAP-Rule" id="MF_00222"/>
    </source>
</evidence>
<comment type="caution">
    <text evidence="7">Lacks conserved residue(s) required for the propagation of feature annotation.</text>
</comment>
<keyword evidence="4 7" id="KW-0560">Oxidoreductase</keyword>
<dbReference type="OrthoDB" id="9792692at2"/>
<feature type="domain" description="Quinate/shikimate 5-dehydrogenase/glutamyl-tRNA reductase" evidence="8">
    <location>
        <begin position="128"/>
        <end position="198"/>
    </location>
</feature>
<feature type="binding site" evidence="7">
    <location>
        <begin position="135"/>
        <end position="139"/>
    </location>
    <ligand>
        <name>NADP(+)</name>
        <dbReference type="ChEBI" id="CHEBI:58349"/>
    </ligand>
</feature>
<dbReference type="EMBL" id="FZQA01000001">
    <property type="protein sequence ID" value="SNT68015.1"/>
    <property type="molecule type" value="Genomic_DNA"/>
</dbReference>
<dbReference type="PANTHER" id="PTHR21089:SF1">
    <property type="entry name" value="BIFUNCTIONAL 3-DEHYDROQUINATE DEHYDRATASE_SHIKIMATE DEHYDROGENASE, CHLOROPLASTIC"/>
    <property type="match status" value="1"/>
</dbReference>
<keyword evidence="5 7" id="KW-0057">Aromatic amino acid biosynthesis</keyword>
<dbReference type="InterPro" id="IPR046346">
    <property type="entry name" value="Aminoacid_DH-like_N_sf"/>
</dbReference>
<dbReference type="GO" id="GO:0004764">
    <property type="term" value="F:shikimate 3-dehydrogenase (NADP+) activity"/>
    <property type="evidence" value="ECO:0007669"/>
    <property type="project" value="UniProtKB-UniRule"/>
</dbReference>
<comment type="similarity">
    <text evidence="7">Belongs to the shikimate dehydrogenase family.</text>
</comment>
<protein>
    <recommendedName>
        <fullName evidence="2 7">Shikimate dehydrogenase (NADP(+))</fullName>
        <shortName evidence="7">SDH</shortName>
        <ecNumber evidence="2 7">1.1.1.25</ecNumber>
    </recommendedName>
</protein>
<dbReference type="Gene3D" id="3.40.50.10860">
    <property type="entry name" value="Leucine Dehydrogenase, chain A, domain 1"/>
    <property type="match status" value="1"/>
</dbReference>
<dbReference type="InterPro" id="IPR036291">
    <property type="entry name" value="NAD(P)-bd_dom_sf"/>
</dbReference>
<dbReference type="InterPro" id="IPR022893">
    <property type="entry name" value="Shikimate_DH_fam"/>
</dbReference>
<evidence type="ECO:0000256" key="3">
    <source>
        <dbReference type="ARBA" id="ARBA00022857"/>
    </source>
</evidence>
<proteinExistence type="inferred from homology"/>
<organism evidence="10 11">
    <name type="scientific">Amphiplicatus metriothermophilus</name>
    <dbReference type="NCBI Taxonomy" id="1519374"/>
    <lineage>
        <taxon>Bacteria</taxon>
        <taxon>Pseudomonadati</taxon>
        <taxon>Pseudomonadota</taxon>
        <taxon>Alphaproteobacteria</taxon>
        <taxon>Parvularculales</taxon>
        <taxon>Parvularculaceae</taxon>
        <taxon>Amphiplicatus</taxon>
    </lineage>
</organism>
<keyword evidence="11" id="KW-1185">Reference proteome</keyword>
<dbReference type="HAMAP" id="MF_00222">
    <property type="entry name" value="Shikimate_DH_AroE"/>
    <property type="match status" value="1"/>
</dbReference>
<feature type="binding site" evidence="7">
    <location>
        <position position="246"/>
    </location>
    <ligand>
        <name>NADP(+)</name>
        <dbReference type="ChEBI" id="CHEBI:58349"/>
    </ligand>
</feature>
<evidence type="ECO:0000256" key="4">
    <source>
        <dbReference type="ARBA" id="ARBA00023002"/>
    </source>
</evidence>
<feature type="binding site" evidence="7">
    <location>
        <position position="223"/>
    </location>
    <ligand>
        <name>NADP(+)</name>
        <dbReference type="ChEBI" id="CHEBI:58349"/>
    </ligand>
</feature>
<evidence type="ECO:0000313" key="11">
    <source>
        <dbReference type="Proteomes" id="UP000198346"/>
    </source>
</evidence>
<keyword evidence="3 7" id="KW-0521">NADP</keyword>
<feature type="binding site" evidence="7">
    <location>
        <position position="253"/>
    </location>
    <ligand>
        <name>shikimate</name>
        <dbReference type="ChEBI" id="CHEBI:36208"/>
    </ligand>
</feature>
<dbReference type="UniPathway" id="UPA00053">
    <property type="reaction ID" value="UER00087"/>
</dbReference>
<dbReference type="GO" id="GO:0008652">
    <property type="term" value="P:amino acid biosynthetic process"/>
    <property type="evidence" value="ECO:0007669"/>
    <property type="project" value="UniProtKB-KW"/>
</dbReference>
<feature type="binding site" evidence="7">
    <location>
        <position position="95"/>
    </location>
    <ligand>
        <name>shikimate</name>
        <dbReference type="ChEBI" id="CHEBI:36208"/>
    </ligand>
</feature>